<keyword evidence="4 9" id="KW-0028">Amino-acid biosynthesis</keyword>
<dbReference type="EC" id="4.2.1.20" evidence="9"/>
<keyword evidence="6 9" id="KW-0057">Aromatic amino acid biosynthesis</keyword>
<evidence type="ECO:0000256" key="2">
    <source>
        <dbReference type="ARBA" id="ARBA00004733"/>
    </source>
</evidence>
<protein>
    <recommendedName>
        <fullName evidence="9">Tryptophan synthase alpha chain</fullName>
        <ecNumber evidence="9">4.2.1.20</ecNumber>
    </recommendedName>
</protein>
<proteinExistence type="inferred from homology"/>
<dbReference type="RefSeq" id="WP_093230829.1">
    <property type="nucleotide sequence ID" value="NZ_FORR01000013.1"/>
</dbReference>
<gene>
    <name evidence="9" type="primary">trpA</name>
    <name evidence="11" type="ORF">SAMN05421852_11357</name>
</gene>
<evidence type="ECO:0000256" key="3">
    <source>
        <dbReference type="ARBA" id="ARBA00011270"/>
    </source>
</evidence>
<dbReference type="GO" id="GO:0004834">
    <property type="term" value="F:tryptophan synthase activity"/>
    <property type="evidence" value="ECO:0007669"/>
    <property type="project" value="UniProtKB-UniRule"/>
</dbReference>
<comment type="pathway">
    <text evidence="2 9">Amino-acid biosynthesis; L-tryptophan biosynthesis; L-tryptophan from chorismate: step 5/5.</text>
</comment>
<dbReference type="PANTHER" id="PTHR43406:SF1">
    <property type="entry name" value="TRYPTOPHAN SYNTHASE ALPHA CHAIN, CHLOROPLASTIC"/>
    <property type="match status" value="1"/>
</dbReference>
<dbReference type="NCBIfam" id="TIGR00262">
    <property type="entry name" value="trpA"/>
    <property type="match status" value="1"/>
</dbReference>
<evidence type="ECO:0000256" key="6">
    <source>
        <dbReference type="ARBA" id="ARBA00023141"/>
    </source>
</evidence>
<evidence type="ECO:0000256" key="7">
    <source>
        <dbReference type="ARBA" id="ARBA00023239"/>
    </source>
</evidence>
<dbReference type="AlphaFoldDB" id="A0A1I3SJE7"/>
<keyword evidence="12" id="KW-1185">Reference proteome</keyword>
<dbReference type="STRING" id="46223.SAMN05421852_11357"/>
<dbReference type="Pfam" id="PF00290">
    <property type="entry name" value="Trp_syntA"/>
    <property type="match status" value="1"/>
</dbReference>
<dbReference type="InterPro" id="IPR011060">
    <property type="entry name" value="RibuloseP-bd_barrel"/>
</dbReference>
<dbReference type="OrthoDB" id="9804578at2"/>
<dbReference type="SUPFAM" id="SSF51366">
    <property type="entry name" value="Ribulose-phoshate binding barrel"/>
    <property type="match status" value="1"/>
</dbReference>
<comment type="subunit">
    <text evidence="3 9">Tetramer of two alpha and two beta chains.</text>
</comment>
<feature type="active site" description="Proton acceptor" evidence="9">
    <location>
        <position position="57"/>
    </location>
</feature>
<organism evidence="11 12">
    <name type="scientific">Thermoflavimicrobium dichotomicum</name>
    <dbReference type="NCBI Taxonomy" id="46223"/>
    <lineage>
        <taxon>Bacteria</taxon>
        <taxon>Bacillati</taxon>
        <taxon>Bacillota</taxon>
        <taxon>Bacilli</taxon>
        <taxon>Bacillales</taxon>
        <taxon>Thermoactinomycetaceae</taxon>
        <taxon>Thermoflavimicrobium</taxon>
    </lineage>
</organism>
<evidence type="ECO:0000256" key="5">
    <source>
        <dbReference type="ARBA" id="ARBA00022822"/>
    </source>
</evidence>
<dbReference type="InterPro" id="IPR013785">
    <property type="entry name" value="Aldolase_TIM"/>
</dbReference>
<evidence type="ECO:0000256" key="1">
    <source>
        <dbReference type="ARBA" id="ARBA00003365"/>
    </source>
</evidence>
<dbReference type="InterPro" id="IPR002028">
    <property type="entry name" value="Trp_synthase_suA"/>
</dbReference>
<comment type="catalytic activity">
    <reaction evidence="8 9">
        <text>(1S,2R)-1-C-(indol-3-yl)glycerol 3-phosphate + L-serine = D-glyceraldehyde 3-phosphate + L-tryptophan + H2O</text>
        <dbReference type="Rhea" id="RHEA:10532"/>
        <dbReference type="ChEBI" id="CHEBI:15377"/>
        <dbReference type="ChEBI" id="CHEBI:33384"/>
        <dbReference type="ChEBI" id="CHEBI:57912"/>
        <dbReference type="ChEBI" id="CHEBI:58866"/>
        <dbReference type="ChEBI" id="CHEBI:59776"/>
        <dbReference type="EC" id="4.2.1.20"/>
    </reaction>
</comment>
<dbReference type="FunFam" id="3.20.20.70:FF:000037">
    <property type="entry name" value="Tryptophan synthase alpha chain"/>
    <property type="match status" value="1"/>
</dbReference>
<dbReference type="PANTHER" id="PTHR43406">
    <property type="entry name" value="TRYPTOPHAN SYNTHASE, ALPHA CHAIN"/>
    <property type="match status" value="1"/>
</dbReference>
<sequence>MNRLQMAFEHNQPPRLIPFIMTGDPCLEATVDLLLELEKVGVTAIELGVPFSDPTADGPVIQAASERALGQGVTCHDVLQVGKMARQKGCKTPLILFSYLNPLLQYGLEKIVQEASEIGFDGLIVPDLPYEESETLNQQCKQYHLPLIRFVAPTSKQRMKKIAHDAQGFLYCISSLGTTGVRQAFDRRVETFLQEVKELSKIPIAIGFGISKREHVDYFSQFADAVIVGSALVKKIEERSEKLVHPASRPSALQEIITFVKELRK</sequence>
<evidence type="ECO:0000256" key="9">
    <source>
        <dbReference type="HAMAP-Rule" id="MF_00131"/>
    </source>
</evidence>
<name>A0A1I3SJE7_9BACL</name>
<evidence type="ECO:0000256" key="8">
    <source>
        <dbReference type="ARBA" id="ARBA00049047"/>
    </source>
</evidence>
<dbReference type="CDD" id="cd04724">
    <property type="entry name" value="Tryptophan_synthase_alpha"/>
    <property type="match status" value="1"/>
</dbReference>
<dbReference type="HAMAP" id="MF_00131">
    <property type="entry name" value="Trp_synth_alpha"/>
    <property type="match status" value="1"/>
</dbReference>
<accession>A0A1I3SJE7</accession>
<reference evidence="11 12" key="1">
    <citation type="submission" date="2016-10" db="EMBL/GenBank/DDBJ databases">
        <authorList>
            <person name="de Groot N.N."/>
        </authorList>
    </citation>
    <scope>NUCLEOTIDE SEQUENCE [LARGE SCALE GENOMIC DNA]</scope>
    <source>
        <strain evidence="11 12">DSM 44778</strain>
    </source>
</reference>
<dbReference type="Gene3D" id="3.20.20.70">
    <property type="entry name" value="Aldolase class I"/>
    <property type="match status" value="1"/>
</dbReference>
<evidence type="ECO:0000313" key="11">
    <source>
        <dbReference type="EMBL" id="SFJ58560.1"/>
    </source>
</evidence>
<evidence type="ECO:0000256" key="10">
    <source>
        <dbReference type="RuleBase" id="RU003662"/>
    </source>
</evidence>
<dbReference type="EMBL" id="FORR01000013">
    <property type="protein sequence ID" value="SFJ58560.1"/>
    <property type="molecule type" value="Genomic_DNA"/>
</dbReference>
<dbReference type="UniPathway" id="UPA00035">
    <property type="reaction ID" value="UER00044"/>
</dbReference>
<dbReference type="Proteomes" id="UP000199545">
    <property type="component" value="Unassembled WGS sequence"/>
</dbReference>
<dbReference type="GO" id="GO:0005829">
    <property type="term" value="C:cytosol"/>
    <property type="evidence" value="ECO:0007669"/>
    <property type="project" value="TreeGrafter"/>
</dbReference>
<comment type="function">
    <text evidence="1 9">The alpha subunit is responsible for the aldol cleavage of indoleglycerol phosphate to indole and glyceraldehyde 3-phosphate.</text>
</comment>
<evidence type="ECO:0000256" key="4">
    <source>
        <dbReference type="ARBA" id="ARBA00022605"/>
    </source>
</evidence>
<evidence type="ECO:0000313" key="12">
    <source>
        <dbReference type="Proteomes" id="UP000199545"/>
    </source>
</evidence>
<keyword evidence="7 9" id="KW-0456">Lyase</keyword>
<feature type="active site" description="Proton acceptor" evidence="9">
    <location>
        <position position="46"/>
    </location>
</feature>
<keyword evidence="5 9" id="KW-0822">Tryptophan biosynthesis</keyword>
<comment type="similarity">
    <text evidence="9 10">Belongs to the TrpA family.</text>
</comment>